<evidence type="ECO:0000256" key="1">
    <source>
        <dbReference type="SAM" id="MobiDB-lite"/>
    </source>
</evidence>
<evidence type="ECO:0000313" key="2">
    <source>
        <dbReference type="EMBL" id="CAD8376813.1"/>
    </source>
</evidence>
<reference evidence="2" key="1">
    <citation type="submission" date="2021-01" db="EMBL/GenBank/DDBJ databases">
        <authorList>
            <person name="Corre E."/>
            <person name="Pelletier E."/>
            <person name="Niang G."/>
            <person name="Scheremetjew M."/>
            <person name="Finn R."/>
            <person name="Kale V."/>
            <person name="Holt S."/>
            <person name="Cochrane G."/>
            <person name="Meng A."/>
            <person name="Brown T."/>
            <person name="Cohen L."/>
        </authorList>
    </citation>
    <scope>NUCLEOTIDE SEQUENCE</scope>
    <source>
        <strain evidence="2">Pbaha01</strain>
    </source>
</reference>
<dbReference type="AlphaFoldDB" id="A0A7S0AXN3"/>
<accession>A0A7S0AXN3</accession>
<protein>
    <submittedName>
        <fullName evidence="2">Uncharacterized protein</fullName>
    </submittedName>
</protein>
<gene>
    <name evidence="2" type="ORF">PBAH0796_LOCUS23003</name>
</gene>
<organism evidence="2">
    <name type="scientific">Pyrodinium bahamense</name>
    <dbReference type="NCBI Taxonomy" id="73915"/>
    <lineage>
        <taxon>Eukaryota</taxon>
        <taxon>Sar</taxon>
        <taxon>Alveolata</taxon>
        <taxon>Dinophyceae</taxon>
        <taxon>Gonyaulacales</taxon>
        <taxon>Pyrocystaceae</taxon>
        <taxon>Pyrodinium</taxon>
    </lineage>
</organism>
<proteinExistence type="predicted"/>
<feature type="region of interest" description="Disordered" evidence="1">
    <location>
        <begin position="38"/>
        <end position="81"/>
    </location>
</feature>
<dbReference type="EMBL" id="HBEG01037687">
    <property type="protein sequence ID" value="CAD8376813.1"/>
    <property type="molecule type" value="Transcribed_RNA"/>
</dbReference>
<name>A0A7S0AXN3_9DINO</name>
<sequence length="163" mass="17881">MVVEPCTAEPIVYESEIDAIAAKLLRRRMDKIRRSIGRGEMSQHAPRARRAHRTVGGSITKWDSGSPEDVTWGSFNERGPQLALGAHGTEVSRAQQGAAKKASNGDWDPQKHFEVHENEDGSMARGMEALIQSNADRCDLLLPEQGTHLDRDIGDIQGGIISI</sequence>